<reference evidence="2" key="1">
    <citation type="submission" date="2023-03" db="EMBL/GenBank/DDBJ databases">
        <title>Massive genome expansion in bonnet fungi (Mycena s.s.) driven by repeated elements and novel gene families across ecological guilds.</title>
        <authorList>
            <consortium name="Lawrence Berkeley National Laboratory"/>
            <person name="Harder C.B."/>
            <person name="Miyauchi S."/>
            <person name="Viragh M."/>
            <person name="Kuo A."/>
            <person name="Thoen E."/>
            <person name="Andreopoulos B."/>
            <person name="Lu D."/>
            <person name="Skrede I."/>
            <person name="Drula E."/>
            <person name="Henrissat B."/>
            <person name="Morin E."/>
            <person name="Kohler A."/>
            <person name="Barry K."/>
            <person name="LaButti K."/>
            <person name="Morin E."/>
            <person name="Salamov A."/>
            <person name="Lipzen A."/>
            <person name="Mereny Z."/>
            <person name="Hegedus B."/>
            <person name="Baldrian P."/>
            <person name="Stursova M."/>
            <person name="Weitz H."/>
            <person name="Taylor A."/>
            <person name="Grigoriev I.V."/>
            <person name="Nagy L.G."/>
            <person name="Martin F."/>
            <person name="Kauserud H."/>
        </authorList>
    </citation>
    <scope>NUCLEOTIDE SEQUENCE</scope>
    <source>
        <strain evidence="2">CBHHK182m</strain>
    </source>
</reference>
<accession>A0AAD7GUX7</accession>
<evidence type="ECO:0000313" key="3">
    <source>
        <dbReference type="Proteomes" id="UP001215598"/>
    </source>
</evidence>
<name>A0AAD7GUX7_9AGAR</name>
<dbReference type="EMBL" id="JARKIB010000462">
    <property type="protein sequence ID" value="KAJ7705910.1"/>
    <property type="molecule type" value="Genomic_DNA"/>
</dbReference>
<feature type="compositionally biased region" description="Polar residues" evidence="1">
    <location>
        <begin position="205"/>
        <end position="221"/>
    </location>
</feature>
<feature type="compositionally biased region" description="Low complexity" evidence="1">
    <location>
        <begin position="1"/>
        <end position="12"/>
    </location>
</feature>
<sequence length="595" mass="64131">MPKVTKSASPAKSRPKPRPIRSPKKVAEKLVDEEAQESDDGVRVDRADFEVDGYQTDTDPVALATNSDLNGYNTDFINDGDPFDDHVDDFDGEQEQQVTPPSSPSKQVRGRGATKTAKQIGGTPPSSVTRPTKGRTGVSDSVGASAKRKAKPTEDLIEVDTTSEEDMEVMDEDDSMFKKPPLLKRSALPPSLTTRSAASKVAATNVGTPSKRTSATSKSAIANQDVGESGLTLSELPASLRGPPFVVDGKMTEYVDSLFLDAFNPYIAYPIGTIGSDGGDIDDEHIDHDQIALEAGIRSSLGIAKPANRPSSPDWDPPYAGDVVEEVFKTPVKKVKSELVSSPSKRRADPDNVETDSDIGSELKPSPPKRAKPSAGTARPATRSSKKKETVSSDEEGDIVADIECTRNRKGKGKAVQDSPASPSKHKYSDTSKSPRKVPDSTVASYMVDKAKPVVSASAGTKTGGPPLTMAQLLRVNRGEPVGDADTDAKETTPPIVADPVFLEDIESYKAYFDPDAPCGVFDIELQDVSLRPHYIGLPPLPKNKRVIPAYDRLRNSLDDIDWTTGGRVKFSSWFDQNPRMLAAYVQLYQRPSSC</sequence>
<comment type="caution">
    <text evidence="2">The sequence shown here is derived from an EMBL/GenBank/DDBJ whole genome shotgun (WGS) entry which is preliminary data.</text>
</comment>
<feature type="compositionally biased region" description="Basic residues" evidence="1">
    <location>
        <begin position="13"/>
        <end position="24"/>
    </location>
</feature>
<evidence type="ECO:0000256" key="1">
    <source>
        <dbReference type="SAM" id="MobiDB-lite"/>
    </source>
</evidence>
<keyword evidence="3" id="KW-1185">Reference proteome</keyword>
<feature type="compositionally biased region" description="Acidic residues" evidence="1">
    <location>
        <begin position="155"/>
        <end position="174"/>
    </location>
</feature>
<evidence type="ECO:0000313" key="2">
    <source>
        <dbReference type="EMBL" id="KAJ7705910.1"/>
    </source>
</evidence>
<feature type="compositionally biased region" description="Basic and acidic residues" evidence="1">
    <location>
        <begin position="40"/>
        <end position="49"/>
    </location>
</feature>
<feature type="compositionally biased region" description="Polar residues" evidence="1">
    <location>
        <begin position="95"/>
        <end position="106"/>
    </location>
</feature>
<feature type="region of interest" description="Disordered" evidence="1">
    <location>
        <begin position="1"/>
        <end position="221"/>
    </location>
</feature>
<feature type="compositionally biased region" description="Acidic residues" evidence="1">
    <location>
        <begin position="392"/>
        <end position="401"/>
    </location>
</feature>
<proteinExistence type="predicted"/>
<dbReference type="AlphaFoldDB" id="A0AAD7GUX7"/>
<dbReference type="Proteomes" id="UP001215598">
    <property type="component" value="Unassembled WGS sequence"/>
</dbReference>
<gene>
    <name evidence="2" type="ORF">B0H16DRAFT_1746990</name>
</gene>
<protein>
    <submittedName>
        <fullName evidence="2">Uncharacterized protein</fullName>
    </submittedName>
</protein>
<feature type="region of interest" description="Disordered" evidence="1">
    <location>
        <begin position="334"/>
        <end position="440"/>
    </location>
</feature>
<feature type="compositionally biased region" description="Polar residues" evidence="1">
    <location>
        <begin position="64"/>
        <end position="76"/>
    </location>
</feature>
<organism evidence="2 3">
    <name type="scientific">Mycena metata</name>
    <dbReference type="NCBI Taxonomy" id="1033252"/>
    <lineage>
        <taxon>Eukaryota</taxon>
        <taxon>Fungi</taxon>
        <taxon>Dikarya</taxon>
        <taxon>Basidiomycota</taxon>
        <taxon>Agaricomycotina</taxon>
        <taxon>Agaricomycetes</taxon>
        <taxon>Agaricomycetidae</taxon>
        <taxon>Agaricales</taxon>
        <taxon>Marasmiineae</taxon>
        <taxon>Mycenaceae</taxon>
        <taxon>Mycena</taxon>
    </lineage>
</organism>